<keyword evidence="1" id="KW-0175">Coiled coil</keyword>
<name>A0A9C7C8C1_9VIRU</name>
<dbReference type="EMBL" id="LC738874">
    <property type="protein sequence ID" value="BDT62399.1"/>
    <property type="molecule type" value="Genomic_DNA"/>
</dbReference>
<organism evidence="2">
    <name type="scientific">Melicertus latisulcatus majanivirus</name>
    <dbReference type="NCBI Taxonomy" id="2984277"/>
    <lineage>
        <taxon>Viruses</taxon>
        <taxon>Viruses incertae sedis</taxon>
        <taxon>Naldaviricetes</taxon>
        <taxon>Nimaviridae</taxon>
    </lineage>
</organism>
<proteinExistence type="predicted"/>
<accession>A0A9C7C8C1</accession>
<protein>
    <submittedName>
        <fullName evidence="2">Wsv306-like protein</fullName>
    </submittedName>
</protein>
<sequence>MNIAHPSHIKPNCSAVDIFCTDDKDCHLQCGSAALSVLSHTMTLENQDHSGVTIYLCNKTTKRCEPNVVLKGFYDMAVNDLHRLLKHKVALSNSLQSYLHLYDGKYFILARARFYESLSLHLRDNENLERAIRDIRTEHQQHRRTYLNEKIKYLEKEKIVIDKNEIQQMKNWLSFSSKDDRDDNKMKAKIVVDADPTLKSENTITKDTITMDTYKQQLFGQPMPQLTSSKERVLTRAQEYDDRRGEYILGIKKQFKNRQRGEYISKAAMTMVSNQRQELLSNQSPSASLQFHCNEEMGAGIMMAAFRDSDGIILPVCICTHPLYLTGPTCKHRTYNNVIDYEQWEEIGVPEFLTDPFNDYKKANSICKKTTLNTTAVFEEREGLFKCQPLAAHIAQSLQLRGPYEPALILDRDYIDAFNADQETKFKINIDYLDLLKKFW</sequence>
<evidence type="ECO:0000313" key="2">
    <source>
        <dbReference type="EMBL" id="BDT62399.1"/>
    </source>
</evidence>
<evidence type="ECO:0000256" key="1">
    <source>
        <dbReference type="SAM" id="Coils"/>
    </source>
</evidence>
<reference evidence="2" key="1">
    <citation type="submission" date="2022-10" db="EMBL/GenBank/DDBJ databases">
        <title>Genome sequences of endogenous nimaviruses in decapod crustaceans.</title>
        <authorList>
            <person name="Kawato S."/>
            <person name="Nozaki R."/>
            <person name="Kondo H."/>
            <person name="Hirono I."/>
        </authorList>
    </citation>
    <scope>NUCLEOTIDE SEQUENCE</scope>
    <source>
        <strain evidence="2">Okinawa2016</strain>
    </source>
</reference>
<feature type="coiled-coil region" evidence="1">
    <location>
        <begin position="118"/>
        <end position="145"/>
    </location>
</feature>